<proteinExistence type="predicted"/>
<dbReference type="Pfam" id="PF07993">
    <property type="entry name" value="NAD_binding_4"/>
    <property type="match status" value="1"/>
</dbReference>
<dbReference type="InterPro" id="IPR020806">
    <property type="entry name" value="PKS_PP-bd"/>
</dbReference>
<evidence type="ECO:0000259" key="5">
    <source>
        <dbReference type="PROSITE" id="PS50075"/>
    </source>
</evidence>
<dbReference type="AlphaFoldDB" id="A0AAN6Y2Z0"/>
<reference evidence="6" key="2">
    <citation type="submission" date="2023-05" db="EMBL/GenBank/DDBJ databases">
        <authorList>
            <consortium name="Lawrence Berkeley National Laboratory"/>
            <person name="Steindorff A."/>
            <person name="Hensen N."/>
            <person name="Bonometti L."/>
            <person name="Westerberg I."/>
            <person name="Brannstrom I.O."/>
            <person name="Guillou S."/>
            <person name="Cros-Aarteil S."/>
            <person name="Calhoun S."/>
            <person name="Haridas S."/>
            <person name="Kuo A."/>
            <person name="Mondo S."/>
            <person name="Pangilinan J."/>
            <person name="Riley R."/>
            <person name="Labutti K."/>
            <person name="Andreopoulos B."/>
            <person name="Lipzen A."/>
            <person name="Chen C."/>
            <person name="Yanf M."/>
            <person name="Daum C."/>
            <person name="Ng V."/>
            <person name="Clum A."/>
            <person name="Ohm R."/>
            <person name="Martin F."/>
            <person name="Silar P."/>
            <person name="Natvig D."/>
            <person name="Lalanne C."/>
            <person name="Gautier V."/>
            <person name="Ament-Velasquez S.L."/>
            <person name="Kruys A."/>
            <person name="Hutchinson M.I."/>
            <person name="Powell A.J."/>
            <person name="Barry K."/>
            <person name="Miller A.N."/>
            <person name="Grigoriev I.V."/>
            <person name="Debuchy R."/>
            <person name="Gladieux P."/>
            <person name="Thoren M.H."/>
            <person name="Johannesson H."/>
        </authorList>
    </citation>
    <scope>NUCLEOTIDE SEQUENCE</scope>
    <source>
        <strain evidence="6">PSN293</strain>
    </source>
</reference>
<dbReference type="InterPro" id="IPR009081">
    <property type="entry name" value="PP-bd_ACP"/>
</dbReference>
<sequence length="1038" mass="113460">MAYDIALDIIDDSDGDCLAMLIVRSDLYSKRDVERLARSYELLVQAFAAHRSISIAEPGVFDAQEVHRALGFSRGPSLQTQWPDTIVHQMDEIMDIRQDHPAVRWDSNRVITYSQLRHRAETIAFALLAGGVSPGARVAVLQEPTADWIASILSVLRIGAVYIPLDVGNPWERLATMIKDCQPSVLLVDNDTYRHIDKIHVSALKSYRRVEAAAILYTSGSTGTPKGIILKHEGFRNWLEWTAQVYDLNSDEIVLQQSSVGFDMSLIQVFTSLCLGGTLVIVPRKLRGDARAITELIHSARITYTFTCTSELSTWFKYGDRTSLGMSCWRRAITGGEPGVDGLFAEFAAIGRPDLRLFHAYGPTEISWTATTMELPCRAFFDKTAVQGKTVNIPVGQPLPNYAVYVLDAHLKPVPAGVQGEIYIGGPGVAVGYLNNEALNSDRFIPDLFSAPGKSSTLHRTGDLGCWGEDGELFIEGRVTGDTQIKLRGQRIDMLEVERSLIEASAGAIGECVVSVRRSSEQTRGFDDMFLVAHVLDRRAIGQLELPESFSSDDACHVVQLTELEEQLEELKENVILDKRIGPRATIRQETDFFHIGGTSILLLDLRRRIHTRWEVDLSLIDMFDASSLAGMARTIDSLLKGGQDSPSESSSTNPNIINWDEETDLPPTLLQQQHHSFPSSTTKTNKNPKTILLTGSTGFLGSALLTVLISNPLIAHVRCIAVRSKSSSRLLSSPCSPKITIHPGDLSHPTLGLSPDSVNALFSTIDMIIHNGADVSYLKTYASLRAPNVQSTKILATFAAPRQIPIHYISSGNTCSFAAAAGIDPVRPVSVARHPPPCTTILGYAASKWASEVFLEKLACAFAPTWEIYIHRPSNISRTRQGHDGKDEISENLDLVDNIIRYSRRIGGVPCMSGGGGGGSQQHEVQGALDSVPLDKVVQGVVSAVVGPTERAGQAEQDNIKFLHHLGGVDLVMDDLSNWVGIAGTNSEGEETNMEVMDLAEWTDRAVKMGMNPVLAAFLQSFGSNTASGMVFPRLVN</sequence>
<feature type="domain" description="Carrier" evidence="5">
    <location>
        <begin position="559"/>
        <end position="640"/>
    </location>
</feature>
<dbReference type="Gene3D" id="1.10.1200.10">
    <property type="entry name" value="ACP-like"/>
    <property type="match status" value="1"/>
</dbReference>
<dbReference type="Pfam" id="PF00501">
    <property type="entry name" value="AMP-binding"/>
    <property type="match status" value="1"/>
</dbReference>
<dbReference type="InterPro" id="IPR036736">
    <property type="entry name" value="ACP-like_sf"/>
</dbReference>
<keyword evidence="2" id="KW-0597">Phosphoprotein</keyword>
<dbReference type="PROSITE" id="PS00455">
    <property type="entry name" value="AMP_BINDING"/>
    <property type="match status" value="1"/>
</dbReference>
<dbReference type="InterPro" id="IPR013120">
    <property type="entry name" value="FAR_NAD-bd"/>
</dbReference>
<reference evidence="6" key="1">
    <citation type="journal article" date="2023" name="Mol. Phylogenet. Evol.">
        <title>Genome-scale phylogeny and comparative genomics of the fungal order Sordariales.</title>
        <authorList>
            <person name="Hensen N."/>
            <person name="Bonometti L."/>
            <person name="Westerberg I."/>
            <person name="Brannstrom I.O."/>
            <person name="Guillou S."/>
            <person name="Cros-Aarteil S."/>
            <person name="Calhoun S."/>
            <person name="Haridas S."/>
            <person name="Kuo A."/>
            <person name="Mondo S."/>
            <person name="Pangilinan J."/>
            <person name="Riley R."/>
            <person name="LaButti K."/>
            <person name="Andreopoulos B."/>
            <person name="Lipzen A."/>
            <person name="Chen C."/>
            <person name="Yan M."/>
            <person name="Daum C."/>
            <person name="Ng V."/>
            <person name="Clum A."/>
            <person name="Steindorff A."/>
            <person name="Ohm R.A."/>
            <person name="Martin F."/>
            <person name="Silar P."/>
            <person name="Natvig D.O."/>
            <person name="Lalanne C."/>
            <person name="Gautier V."/>
            <person name="Ament-Velasquez S.L."/>
            <person name="Kruys A."/>
            <person name="Hutchinson M.I."/>
            <person name="Powell A.J."/>
            <person name="Barry K."/>
            <person name="Miller A.N."/>
            <person name="Grigoriev I.V."/>
            <person name="Debuchy R."/>
            <person name="Gladieux P."/>
            <person name="Hiltunen Thoren M."/>
            <person name="Johannesson H."/>
        </authorList>
    </citation>
    <scope>NUCLEOTIDE SEQUENCE</scope>
    <source>
        <strain evidence="6">PSN293</strain>
    </source>
</reference>
<dbReference type="GO" id="GO:0031177">
    <property type="term" value="F:phosphopantetheine binding"/>
    <property type="evidence" value="ECO:0007669"/>
    <property type="project" value="InterPro"/>
</dbReference>
<dbReference type="Gene3D" id="3.40.50.12780">
    <property type="entry name" value="N-terminal domain of ligase-like"/>
    <property type="match status" value="1"/>
</dbReference>
<dbReference type="SMART" id="SM00823">
    <property type="entry name" value="PKS_PP"/>
    <property type="match status" value="1"/>
</dbReference>
<evidence type="ECO:0000256" key="1">
    <source>
        <dbReference type="ARBA" id="ARBA00022450"/>
    </source>
</evidence>
<gene>
    <name evidence="6" type="ORF">QBC37DRAFT_474573</name>
</gene>
<feature type="region of interest" description="Disordered" evidence="4">
    <location>
        <begin position="640"/>
        <end position="659"/>
    </location>
</feature>
<evidence type="ECO:0000256" key="2">
    <source>
        <dbReference type="ARBA" id="ARBA00022553"/>
    </source>
</evidence>
<dbReference type="PANTHER" id="PTHR44845:SF6">
    <property type="entry name" value="BETA-ALANINE-ACTIVATING ENZYME"/>
    <property type="match status" value="1"/>
</dbReference>
<dbReference type="Proteomes" id="UP001301769">
    <property type="component" value="Unassembled WGS sequence"/>
</dbReference>
<dbReference type="InterPro" id="IPR020845">
    <property type="entry name" value="AMP-binding_CS"/>
</dbReference>
<keyword evidence="7" id="KW-1185">Reference proteome</keyword>
<dbReference type="Pfam" id="PF00550">
    <property type="entry name" value="PP-binding"/>
    <property type="match status" value="1"/>
</dbReference>
<protein>
    <submittedName>
        <fullName evidence="6">Beta-ketoacyl synthase domain-containing protein</fullName>
    </submittedName>
</protein>
<dbReference type="CDD" id="cd05930">
    <property type="entry name" value="A_NRPS"/>
    <property type="match status" value="1"/>
</dbReference>
<dbReference type="SUPFAM" id="SSF51735">
    <property type="entry name" value="NAD(P)-binding Rossmann-fold domains"/>
    <property type="match status" value="1"/>
</dbReference>
<dbReference type="PROSITE" id="PS50075">
    <property type="entry name" value="CARRIER"/>
    <property type="match status" value="1"/>
</dbReference>
<evidence type="ECO:0000313" key="7">
    <source>
        <dbReference type="Proteomes" id="UP001301769"/>
    </source>
</evidence>
<dbReference type="EMBL" id="MU858154">
    <property type="protein sequence ID" value="KAK4211241.1"/>
    <property type="molecule type" value="Genomic_DNA"/>
</dbReference>
<name>A0AAN6Y2Z0_9PEZI</name>
<evidence type="ECO:0000313" key="6">
    <source>
        <dbReference type="EMBL" id="KAK4211241.1"/>
    </source>
</evidence>
<dbReference type="SUPFAM" id="SSF47336">
    <property type="entry name" value="ACP-like"/>
    <property type="match status" value="1"/>
</dbReference>
<comment type="caution">
    <text evidence="6">The sequence shown here is derived from an EMBL/GenBank/DDBJ whole genome shotgun (WGS) entry which is preliminary data.</text>
</comment>
<feature type="coiled-coil region" evidence="3">
    <location>
        <begin position="554"/>
        <end position="581"/>
    </location>
</feature>
<dbReference type="InterPro" id="IPR042099">
    <property type="entry name" value="ANL_N_sf"/>
</dbReference>
<evidence type="ECO:0000256" key="4">
    <source>
        <dbReference type="SAM" id="MobiDB-lite"/>
    </source>
</evidence>
<dbReference type="SUPFAM" id="SSF56801">
    <property type="entry name" value="Acetyl-CoA synthetase-like"/>
    <property type="match status" value="1"/>
</dbReference>
<accession>A0AAN6Y2Z0</accession>
<feature type="compositionally biased region" description="Polar residues" evidence="4">
    <location>
        <begin position="645"/>
        <end position="657"/>
    </location>
</feature>
<dbReference type="PANTHER" id="PTHR44845">
    <property type="entry name" value="CARRIER DOMAIN-CONTAINING PROTEIN"/>
    <property type="match status" value="1"/>
</dbReference>
<dbReference type="InterPro" id="IPR036291">
    <property type="entry name" value="NAD(P)-bd_dom_sf"/>
</dbReference>
<evidence type="ECO:0000256" key="3">
    <source>
        <dbReference type="SAM" id="Coils"/>
    </source>
</evidence>
<keyword evidence="1" id="KW-0596">Phosphopantetheine</keyword>
<organism evidence="6 7">
    <name type="scientific">Rhypophila decipiens</name>
    <dbReference type="NCBI Taxonomy" id="261697"/>
    <lineage>
        <taxon>Eukaryota</taxon>
        <taxon>Fungi</taxon>
        <taxon>Dikarya</taxon>
        <taxon>Ascomycota</taxon>
        <taxon>Pezizomycotina</taxon>
        <taxon>Sordariomycetes</taxon>
        <taxon>Sordariomycetidae</taxon>
        <taxon>Sordariales</taxon>
        <taxon>Naviculisporaceae</taxon>
        <taxon>Rhypophila</taxon>
    </lineage>
</organism>
<dbReference type="InterPro" id="IPR000873">
    <property type="entry name" value="AMP-dep_synth/lig_dom"/>
</dbReference>
<keyword evidence="3" id="KW-0175">Coiled coil</keyword>
<dbReference type="Gene3D" id="3.40.50.720">
    <property type="entry name" value="NAD(P)-binding Rossmann-like Domain"/>
    <property type="match status" value="1"/>
</dbReference>